<evidence type="ECO:0000256" key="6">
    <source>
        <dbReference type="ARBA" id="ARBA00023002"/>
    </source>
</evidence>
<dbReference type="CDD" id="cd05285">
    <property type="entry name" value="sorbitol_DH"/>
    <property type="match status" value="1"/>
</dbReference>
<dbReference type="InterPro" id="IPR036291">
    <property type="entry name" value="NAD(P)-bd_dom_sf"/>
</dbReference>
<name>M7T5C8_EUTLA</name>
<dbReference type="PROSITE" id="PS00059">
    <property type="entry name" value="ADH_ZINC"/>
    <property type="match status" value="1"/>
</dbReference>
<dbReference type="Gene3D" id="3.90.180.10">
    <property type="entry name" value="Medium-chain alcohol dehydrogenases, catalytic domain"/>
    <property type="match status" value="1"/>
</dbReference>
<evidence type="ECO:0000256" key="4">
    <source>
        <dbReference type="ARBA" id="ARBA00022723"/>
    </source>
</evidence>
<evidence type="ECO:0000313" key="12">
    <source>
        <dbReference type="Proteomes" id="UP000012174"/>
    </source>
</evidence>
<accession>M7T5C8</accession>
<comment type="similarity">
    <text evidence="3 8">Belongs to the zinc-containing alcohol dehydrogenase family.</text>
</comment>
<dbReference type="InterPro" id="IPR011032">
    <property type="entry name" value="GroES-like_sf"/>
</dbReference>
<protein>
    <submittedName>
        <fullName evidence="11">Putative sorbitol dehydrogenase protein</fullName>
    </submittedName>
</protein>
<dbReference type="InterPro" id="IPR013154">
    <property type="entry name" value="ADH-like_N"/>
</dbReference>
<comment type="cofactor">
    <cofactor evidence="1 8">
        <name>Zn(2+)</name>
        <dbReference type="ChEBI" id="CHEBI:29105"/>
    </cofactor>
</comment>
<dbReference type="OMA" id="CYPRAIE"/>
<evidence type="ECO:0000256" key="2">
    <source>
        <dbReference type="ARBA" id="ARBA00004921"/>
    </source>
</evidence>
<evidence type="ECO:0000256" key="8">
    <source>
        <dbReference type="RuleBase" id="RU361277"/>
    </source>
</evidence>
<dbReference type="Pfam" id="PF08240">
    <property type="entry name" value="ADH_N"/>
    <property type="match status" value="1"/>
</dbReference>
<dbReference type="Proteomes" id="UP000012174">
    <property type="component" value="Unassembled WGS sequence"/>
</dbReference>
<dbReference type="PANTHER" id="PTHR43161:SF25">
    <property type="entry name" value="ALCOHOL DEHYDROGENASE, PUTATIVE (AFU_ORTHOLOGUE AFUA_1G14390)-RELATED"/>
    <property type="match status" value="1"/>
</dbReference>
<dbReference type="SUPFAM" id="SSF50129">
    <property type="entry name" value="GroES-like"/>
    <property type="match status" value="1"/>
</dbReference>
<evidence type="ECO:0000313" key="11">
    <source>
        <dbReference type="EMBL" id="EMR71832.1"/>
    </source>
</evidence>
<dbReference type="InterPro" id="IPR045306">
    <property type="entry name" value="SDH-like"/>
</dbReference>
<dbReference type="GO" id="GO:0008270">
    <property type="term" value="F:zinc ion binding"/>
    <property type="evidence" value="ECO:0007669"/>
    <property type="project" value="InterPro"/>
</dbReference>
<feature type="domain" description="Alcohol dehydrogenase-like C-terminal" evidence="9">
    <location>
        <begin position="202"/>
        <end position="347"/>
    </location>
</feature>
<comment type="pathway">
    <text evidence="2">Carbohydrate degradation.</text>
</comment>
<evidence type="ECO:0000256" key="3">
    <source>
        <dbReference type="ARBA" id="ARBA00008072"/>
    </source>
</evidence>
<evidence type="ECO:0000256" key="7">
    <source>
        <dbReference type="ARBA" id="ARBA00023027"/>
    </source>
</evidence>
<dbReference type="OrthoDB" id="5363962at2759"/>
<dbReference type="GO" id="GO:0003939">
    <property type="term" value="F:L-iditol 2-dehydrogenase (NAD+) activity"/>
    <property type="evidence" value="ECO:0007669"/>
    <property type="project" value="TreeGrafter"/>
</dbReference>
<keyword evidence="7" id="KW-0520">NAD</keyword>
<sequence>MAGQSEMSSGQYLHAARDLRLESRPLPLPAADEVQVAIKSTALCGSDVHYYREYRNGTILVREPLCLGHESAGEIVAVGANVAAGAAKINPRLRPGLAVALEVGVPCDRCDCDFCAGGRYNICPNLRFRSSGSKFPHYQGTLQERVNHPARWVYELPENLGFEVGALLEPLAVAIHAVRRSELVSGGSYSSTTAALVFGAGPVGLLCAVAAQAAGFRHIAMCDIDQGRLGFAESEGFASVTYLVKPKKCDSLEEKLAVAKEVAADIAALKLSDGSAFGQAATTFECTGIESSIQAAIYATRAGGSVVLAGLGVPNHTLPLSEASAREISLLPTWRYADAYPQAIEIAQASISGTPVGSGRKLPDLRKLISHRFQGPDAVGKAFETACKPKDDAGGVVMKVVVNN</sequence>
<proteinExistence type="inferred from homology"/>
<keyword evidence="12" id="KW-1185">Reference proteome</keyword>
<reference evidence="12" key="1">
    <citation type="journal article" date="2013" name="Genome Announc.">
        <title>Draft genome sequence of the grapevine dieback fungus Eutypa lata UCR-EL1.</title>
        <authorList>
            <person name="Blanco-Ulate B."/>
            <person name="Rolshausen P.E."/>
            <person name="Cantu D."/>
        </authorList>
    </citation>
    <scope>NUCLEOTIDE SEQUENCE [LARGE SCALE GENOMIC DNA]</scope>
    <source>
        <strain evidence="12">UCR-EL1</strain>
    </source>
</reference>
<organism evidence="11 12">
    <name type="scientific">Eutypa lata (strain UCR-EL1)</name>
    <name type="common">Grapevine dieback disease fungus</name>
    <name type="synonym">Eutypa armeniacae</name>
    <dbReference type="NCBI Taxonomy" id="1287681"/>
    <lineage>
        <taxon>Eukaryota</taxon>
        <taxon>Fungi</taxon>
        <taxon>Dikarya</taxon>
        <taxon>Ascomycota</taxon>
        <taxon>Pezizomycotina</taxon>
        <taxon>Sordariomycetes</taxon>
        <taxon>Xylariomycetidae</taxon>
        <taxon>Xylariales</taxon>
        <taxon>Diatrypaceae</taxon>
        <taxon>Eutypa</taxon>
    </lineage>
</organism>
<gene>
    <name evidence="11" type="ORF">UCREL1_1118</name>
</gene>
<evidence type="ECO:0000256" key="1">
    <source>
        <dbReference type="ARBA" id="ARBA00001947"/>
    </source>
</evidence>
<dbReference type="Gene3D" id="3.40.50.720">
    <property type="entry name" value="NAD(P)-binding Rossmann-like Domain"/>
    <property type="match status" value="1"/>
</dbReference>
<dbReference type="InterPro" id="IPR002328">
    <property type="entry name" value="ADH_Zn_CS"/>
</dbReference>
<dbReference type="HOGENOM" id="CLU_026673_11_5_1"/>
<dbReference type="GO" id="GO:0006062">
    <property type="term" value="P:sorbitol catabolic process"/>
    <property type="evidence" value="ECO:0007669"/>
    <property type="project" value="TreeGrafter"/>
</dbReference>
<keyword evidence="6" id="KW-0560">Oxidoreductase</keyword>
<keyword evidence="4 8" id="KW-0479">Metal-binding</keyword>
<evidence type="ECO:0000256" key="5">
    <source>
        <dbReference type="ARBA" id="ARBA00022833"/>
    </source>
</evidence>
<dbReference type="Pfam" id="PF00107">
    <property type="entry name" value="ADH_zinc_N"/>
    <property type="match status" value="1"/>
</dbReference>
<dbReference type="PANTHER" id="PTHR43161">
    <property type="entry name" value="SORBITOL DEHYDROGENASE"/>
    <property type="match status" value="1"/>
</dbReference>
<feature type="domain" description="Alcohol dehydrogenase-like N-terminal" evidence="10">
    <location>
        <begin position="31"/>
        <end position="158"/>
    </location>
</feature>
<evidence type="ECO:0000259" key="9">
    <source>
        <dbReference type="Pfam" id="PF00107"/>
    </source>
</evidence>
<dbReference type="STRING" id="1287681.M7T5C8"/>
<keyword evidence="5 8" id="KW-0862">Zinc</keyword>
<dbReference type="SUPFAM" id="SSF51735">
    <property type="entry name" value="NAD(P)-binding Rossmann-fold domains"/>
    <property type="match status" value="1"/>
</dbReference>
<dbReference type="KEGG" id="ela:UCREL1_1118"/>
<dbReference type="eggNOG" id="KOG0024">
    <property type="taxonomic scope" value="Eukaryota"/>
</dbReference>
<dbReference type="EMBL" id="KB705572">
    <property type="protein sequence ID" value="EMR71832.1"/>
    <property type="molecule type" value="Genomic_DNA"/>
</dbReference>
<evidence type="ECO:0000259" key="10">
    <source>
        <dbReference type="Pfam" id="PF08240"/>
    </source>
</evidence>
<dbReference type="AlphaFoldDB" id="M7T5C8"/>
<dbReference type="InterPro" id="IPR013149">
    <property type="entry name" value="ADH-like_C"/>
</dbReference>